<proteinExistence type="predicted"/>
<reference evidence="1 2" key="1">
    <citation type="submission" date="2020-09" db="EMBL/GenBank/DDBJ databases">
        <title>Characterization and genome sequencing of Ruminiclostridium sp. nov. MA18.</title>
        <authorList>
            <person name="Rettenmaier R."/>
            <person name="Kowollik M.-L."/>
            <person name="Liebl W."/>
            <person name="Zverlov V."/>
        </authorList>
    </citation>
    <scope>NUCLEOTIDE SEQUENCE [LARGE SCALE GENOMIC DNA]</scope>
    <source>
        <strain evidence="1 2">MA18</strain>
    </source>
</reference>
<dbReference type="KEGG" id="rher:EHE19_003330"/>
<dbReference type="RefSeq" id="WP_137697604.1">
    <property type="nucleotide sequence ID" value="NZ_CP061336.1"/>
</dbReference>
<protein>
    <submittedName>
        <fullName evidence="1">Uncharacterized protein</fullName>
    </submittedName>
</protein>
<dbReference type="EMBL" id="CP061336">
    <property type="protein sequence ID" value="QNU67562.1"/>
    <property type="molecule type" value="Genomic_DNA"/>
</dbReference>
<keyword evidence="2" id="KW-1185">Reference proteome</keyword>
<evidence type="ECO:0000313" key="1">
    <source>
        <dbReference type="EMBL" id="QNU67562.1"/>
    </source>
</evidence>
<organism evidence="1 2">
    <name type="scientific">Ruminiclostridium herbifermentans</name>
    <dbReference type="NCBI Taxonomy" id="2488810"/>
    <lineage>
        <taxon>Bacteria</taxon>
        <taxon>Bacillati</taxon>
        <taxon>Bacillota</taxon>
        <taxon>Clostridia</taxon>
        <taxon>Eubacteriales</taxon>
        <taxon>Oscillospiraceae</taxon>
        <taxon>Ruminiclostridium</taxon>
    </lineage>
</organism>
<accession>A0A4U7JFM9</accession>
<name>A0A4U7JFM9_9FIRM</name>
<sequence>MGCFGGSKSCDGGIGCEWLIILAIIFFCCCNGSSSGCLSDLFNDCDWLIWLAIILLLVYLCCCREDGCCD</sequence>
<dbReference type="AlphaFoldDB" id="A0A4U7JFM9"/>
<dbReference type="Proteomes" id="UP000306409">
    <property type="component" value="Chromosome"/>
</dbReference>
<evidence type="ECO:0000313" key="2">
    <source>
        <dbReference type="Proteomes" id="UP000306409"/>
    </source>
</evidence>
<gene>
    <name evidence="1" type="ORF">EHE19_003330</name>
</gene>